<dbReference type="PROSITE" id="PS51257">
    <property type="entry name" value="PROKAR_LIPOPROTEIN"/>
    <property type="match status" value="1"/>
</dbReference>
<accession>A0A0A5I7U2</accession>
<proteinExistence type="predicted"/>
<sequence>MKRKLYWIGAIVIVACLLFVYFDLRIQIKEKQAVIDAVEDDIYNYALHPEALSNALQRAIKQPTKENFAQLLPIWESTEHNLQALFQIHKNEIDEKVYEEYYKYRHNQVNAMFYTYADPELKPFEDDRKDDLKRILKAWEKFSGYLDVFGGYREIENPNQFAEEYTKFLKGVQINWP</sequence>
<dbReference type="RefSeq" id="WP_027445157.1">
    <property type="nucleotide sequence ID" value="NZ_AULJ01000001.1"/>
</dbReference>
<feature type="transmembrane region" description="Helical" evidence="1">
    <location>
        <begin position="6"/>
        <end position="24"/>
    </location>
</feature>
<evidence type="ECO:0000313" key="3">
    <source>
        <dbReference type="Proteomes" id="UP000030403"/>
    </source>
</evidence>
<keyword evidence="1" id="KW-0472">Membrane</keyword>
<comment type="caution">
    <text evidence="2">The sequence shown here is derived from an EMBL/GenBank/DDBJ whole genome shotgun (WGS) entry which is preliminary data.</text>
</comment>
<name>A0A0A5I7U2_9BACI</name>
<protein>
    <submittedName>
        <fullName evidence="2">Uncharacterized protein</fullName>
    </submittedName>
</protein>
<gene>
    <name evidence="2" type="ORF">N783_00945</name>
</gene>
<evidence type="ECO:0000313" key="2">
    <source>
        <dbReference type="EMBL" id="KGX91907.1"/>
    </source>
</evidence>
<keyword evidence="3" id="KW-1185">Reference proteome</keyword>
<evidence type="ECO:0000256" key="1">
    <source>
        <dbReference type="SAM" id="Phobius"/>
    </source>
</evidence>
<dbReference type="AlphaFoldDB" id="A0A0A5I7U2"/>
<reference evidence="2 3" key="1">
    <citation type="submission" date="2013-08" db="EMBL/GenBank/DDBJ databases">
        <authorList>
            <person name="Huang J."/>
            <person name="Wang G."/>
        </authorList>
    </citation>
    <scope>NUCLEOTIDE SEQUENCE [LARGE SCALE GENOMIC DNA]</scope>
    <source>
        <strain evidence="2 3">BH030004</strain>
    </source>
</reference>
<keyword evidence="1" id="KW-0812">Transmembrane</keyword>
<dbReference type="STRING" id="1385511.GCA_000425225_00067"/>
<keyword evidence="1" id="KW-1133">Transmembrane helix</keyword>
<organism evidence="2 3">
    <name type="scientific">Pontibacillus marinus BH030004 = DSM 16465</name>
    <dbReference type="NCBI Taxonomy" id="1385511"/>
    <lineage>
        <taxon>Bacteria</taxon>
        <taxon>Bacillati</taxon>
        <taxon>Bacillota</taxon>
        <taxon>Bacilli</taxon>
        <taxon>Bacillales</taxon>
        <taxon>Bacillaceae</taxon>
        <taxon>Pontibacillus</taxon>
    </lineage>
</organism>
<dbReference type="Proteomes" id="UP000030403">
    <property type="component" value="Unassembled WGS sequence"/>
</dbReference>
<dbReference type="EMBL" id="AVPF01000001">
    <property type="protein sequence ID" value="KGX91907.1"/>
    <property type="molecule type" value="Genomic_DNA"/>
</dbReference>